<name>A0ABQ2FYN1_9DEIO</name>
<reference evidence="3" key="1">
    <citation type="journal article" date="2019" name="Int. J. Syst. Evol. Microbiol.">
        <title>The Global Catalogue of Microorganisms (GCM) 10K type strain sequencing project: providing services to taxonomists for standard genome sequencing and annotation.</title>
        <authorList>
            <consortium name="The Broad Institute Genomics Platform"/>
            <consortium name="The Broad Institute Genome Sequencing Center for Infectious Disease"/>
            <person name="Wu L."/>
            <person name="Ma J."/>
        </authorList>
    </citation>
    <scope>NUCLEOTIDE SEQUENCE [LARGE SCALE GENOMIC DNA]</scope>
    <source>
        <strain evidence="3">JCM 15442</strain>
    </source>
</reference>
<dbReference type="EMBL" id="BMOL01000001">
    <property type="protein sequence ID" value="GGL66212.1"/>
    <property type="molecule type" value="Genomic_DNA"/>
</dbReference>
<feature type="compositionally biased region" description="Polar residues" evidence="1">
    <location>
        <begin position="173"/>
        <end position="182"/>
    </location>
</feature>
<feature type="compositionally biased region" description="Polar residues" evidence="1">
    <location>
        <begin position="144"/>
        <end position="155"/>
    </location>
</feature>
<feature type="compositionally biased region" description="Low complexity" evidence="1">
    <location>
        <begin position="376"/>
        <end position="386"/>
    </location>
</feature>
<evidence type="ECO:0000256" key="1">
    <source>
        <dbReference type="SAM" id="MobiDB-lite"/>
    </source>
</evidence>
<protein>
    <submittedName>
        <fullName evidence="2">Uncharacterized protein</fullName>
    </submittedName>
</protein>
<comment type="caution">
    <text evidence="2">The sequence shown here is derived from an EMBL/GenBank/DDBJ whole genome shotgun (WGS) entry which is preliminary data.</text>
</comment>
<dbReference type="RefSeq" id="WP_188967805.1">
    <property type="nucleotide sequence ID" value="NZ_BMOL01000001.1"/>
</dbReference>
<feature type="compositionally biased region" description="Low complexity" evidence="1">
    <location>
        <begin position="337"/>
        <end position="362"/>
    </location>
</feature>
<gene>
    <name evidence="2" type="ORF">GCM10010840_00170</name>
</gene>
<proteinExistence type="predicted"/>
<keyword evidence="3" id="KW-1185">Reference proteome</keyword>
<feature type="compositionally biased region" description="Polar residues" evidence="1">
    <location>
        <begin position="203"/>
        <end position="214"/>
    </location>
</feature>
<feature type="compositionally biased region" description="Polar residues" evidence="1">
    <location>
        <begin position="107"/>
        <end position="121"/>
    </location>
</feature>
<accession>A0ABQ2FYN1</accession>
<organism evidence="2 3">
    <name type="scientific">Deinococcus aerolatus</name>
    <dbReference type="NCBI Taxonomy" id="522487"/>
    <lineage>
        <taxon>Bacteria</taxon>
        <taxon>Thermotogati</taxon>
        <taxon>Deinococcota</taxon>
        <taxon>Deinococci</taxon>
        <taxon>Deinococcales</taxon>
        <taxon>Deinococcaceae</taxon>
        <taxon>Deinococcus</taxon>
    </lineage>
</organism>
<dbReference type="Proteomes" id="UP000639973">
    <property type="component" value="Unassembled WGS sequence"/>
</dbReference>
<feature type="region of interest" description="Disordered" evidence="1">
    <location>
        <begin position="246"/>
        <end position="284"/>
    </location>
</feature>
<feature type="compositionally biased region" description="Low complexity" evidence="1">
    <location>
        <begin position="61"/>
        <end position="70"/>
    </location>
</feature>
<feature type="compositionally biased region" description="Low complexity" evidence="1">
    <location>
        <begin position="85"/>
        <end position="95"/>
    </location>
</feature>
<sequence length="461" mass="44518">MTRAPIKLSREMKLLLLLLLMVALIGAWYVWTSSQTAGALSPATTGAGDAVAQTDGAQTNGAPADPATGDGAAGAGTGEPPATPDTPGTAGTGTTLSTVPLAPAGNASGQDGADNTLTVQPNRPVEIEVIPPFPTPDLSGDGAPTSTPGGINPQASVAAVPGKNPFRPLNLDPSAQNSSTQDPASRPAAATPPVSASSGPDGSGQNDSIETTPVTPILPGSTAGPLALSPIPGAVGSGPVTNGLGSLSPIPGASSGAVSGQAPERTISGDSGDSGVTVIGNSGTMPDSGTAAGAAALGGPNAASPALGGVVITAPKPPKPVAPPIAGMNVPSVTRVPARSGAASPPAAGATAAAPGAGTSRPLPGTPQVITSLGQDAADSDSGASPDARKLDQFVQQRQLSFNAAVLGPINTAIFRGQDGYVVVAVGQTLPNSQVTVKEVSAASAVLSLGSELKTLELDQR</sequence>
<feature type="compositionally biased region" description="Low complexity" evidence="1">
    <location>
        <begin position="183"/>
        <end position="200"/>
    </location>
</feature>
<feature type="region of interest" description="Disordered" evidence="1">
    <location>
        <begin position="41"/>
        <end position="225"/>
    </location>
</feature>
<evidence type="ECO:0000313" key="2">
    <source>
        <dbReference type="EMBL" id="GGL66212.1"/>
    </source>
</evidence>
<feature type="region of interest" description="Disordered" evidence="1">
    <location>
        <begin position="336"/>
        <end position="387"/>
    </location>
</feature>
<evidence type="ECO:0000313" key="3">
    <source>
        <dbReference type="Proteomes" id="UP000639973"/>
    </source>
</evidence>